<keyword evidence="2" id="KW-1185">Reference proteome</keyword>
<organism evidence="1 2">
    <name type="scientific">Haematococcus lacustris</name>
    <name type="common">Green alga</name>
    <name type="synonym">Haematococcus pluvialis</name>
    <dbReference type="NCBI Taxonomy" id="44745"/>
    <lineage>
        <taxon>Eukaryota</taxon>
        <taxon>Viridiplantae</taxon>
        <taxon>Chlorophyta</taxon>
        <taxon>core chlorophytes</taxon>
        <taxon>Chlorophyceae</taxon>
        <taxon>CS clade</taxon>
        <taxon>Chlamydomonadales</taxon>
        <taxon>Haematococcaceae</taxon>
        <taxon>Haematococcus</taxon>
    </lineage>
</organism>
<gene>
    <name evidence="1" type="ORF">HaLaN_01231</name>
</gene>
<evidence type="ECO:0008006" key="3">
    <source>
        <dbReference type="Google" id="ProtNLM"/>
    </source>
</evidence>
<dbReference type="EMBL" id="BLLF01000045">
    <property type="protein sequence ID" value="GFH06578.1"/>
    <property type="molecule type" value="Genomic_DNA"/>
</dbReference>
<comment type="caution">
    <text evidence="1">The sequence shown here is derived from an EMBL/GenBank/DDBJ whole genome shotgun (WGS) entry which is preliminary data.</text>
</comment>
<reference evidence="1 2" key="1">
    <citation type="submission" date="2020-02" db="EMBL/GenBank/DDBJ databases">
        <title>Draft genome sequence of Haematococcus lacustris strain NIES-144.</title>
        <authorList>
            <person name="Morimoto D."/>
            <person name="Nakagawa S."/>
            <person name="Yoshida T."/>
            <person name="Sawayama S."/>
        </authorList>
    </citation>
    <scope>NUCLEOTIDE SEQUENCE [LARGE SCALE GENOMIC DNA]</scope>
    <source>
        <strain evidence="1 2">NIES-144</strain>
    </source>
</reference>
<protein>
    <recommendedName>
        <fullName evidence="3">Lipoyl-binding domain-containing protein</fullName>
    </recommendedName>
</protein>
<evidence type="ECO:0000313" key="1">
    <source>
        <dbReference type="EMBL" id="GFH06578.1"/>
    </source>
</evidence>
<dbReference type="AlphaFoldDB" id="A0A699YFF5"/>
<accession>A0A699YFF5</accession>
<proteinExistence type="predicted"/>
<evidence type="ECO:0000313" key="2">
    <source>
        <dbReference type="Proteomes" id="UP000485058"/>
    </source>
</evidence>
<sequence>AAPLQAEFSGEVVKVLLENGSPVTVGTALSGLAKCDLA</sequence>
<name>A0A699YFF5_HAELA</name>
<dbReference type="Proteomes" id="UP000485058">
    <property type="component" value="Unassembled WGS sequence"/>
</dbReference>
<feature type="non-terminal residue" evidence="1">
    <location>
        <position position="1"/>
    </location>
</feature>